<reference evidence="2" key="1">
    <citation type="submission" date="2016-11" db="EMBL/GenBank/DDBJ databases">
        <authorList>
            <person name="Varghese N."/>
            <person name="Submissions S."/>
        </authorList>
    </citation>
    <scope>NUCLEOTIDE SEQUENCE [LARGE SCALE GENOMIC DNA]</scope>
    <source>
        <strain evidence="2">DSM 100566</strain>
    </source>
</reference>
<evidence type="ECO:0000313" key="2">
    <source>
        <dbReference type="Proteomes" id="UP000184144"/>
    </source>
</evidence>
<sequence length="130" mass="14315">MGCVMQDVLKLEMREPVRVDPDRLVELCVSMGEARAEALITTAMEELARGMVAIEDAYVAQNMDVLTRRADLLVKTAENIGMTTFSRVADDVAACGRLREGVSLGATLNRLRRIADRSLSAVWDMQNMPG</sequence>
<dbReference type="STRING" id="1486859.SAMN05444273_105328"/>
<dbReference type="Proteomes" id="UP000184144">
    <property type="component" value="Unassembled WGS sequence"/>
</dbReference>
<proteinExistence type="predicted"/>
<gene>
    <name evidence="1" type="ORF">SAMN05444273_105328</name>
</gene>
<name>A0A1M5B5M2_9RHOB</name>
<dbReference type="AlphaFoldDB" id="A0A1M5B5M2"/>
<accession>A0A1M5B5M2</accession>
<organism evidence="1 2">
    <name type="scientific">Litoreibacter ascidiaceicola</name>
    <dbReference type="NCBI Taxonomy" id="1486859"/>
    <lineage>
        <taxon>Bacteria</taxon>
        <taxon>Pseudomonadati</taxon>
        <taxon>Pseudomonadota</taxon>
        <taxon>Alphaproteobacteria</taxon>
        <taxon>Rhodobacterales</taxon>
        <taxon>Roseobacteraceae</taxon>
        <taxon>Litoreibacter</taxon>
    </lineage>
</organism>
<keyword evidence="2" id="KW-1185">Reference proteome</keyword>
<protein>
    <submittedName>
        <fullName evidence="1">Uncharacterized protein</fullName>
    </submittedName>
</protein>
<evidence type="ECO:0000313" key="1">
    <source>
        <dbReference type="EMBL" id="SHF37779.1"/>
    </source>
</evidence>
<dbReference type="EMBL" id="FQUV01000005">
    <property type="protein sequence ID" value="SHF37779.1"/>
    <property type="molecule type" value="Genomic_DNA"/>
</dbReference>